<dbReference type="GO" id="GO:0043539">
    <property type="term" value="F:protein serine/threonine kinase activator activity"/>
    <property type="evidence" value="ECO:0007669"/>
    <property type="project" value="TreeGrafter"/>
</dbReference>
<feature type="region of interest" description="Disordered" evidence="5">
    <location>
        <begin position="1"/>
        <end position="44"/>
    </location>
</feature>
<dbReference type="Pfam" id="PF08630">
    <property type="entry name" value="Dfp1_Him1_M"/>
    <property type="match status" value="1"/>
</dbReference>
<evidence type="ECO:0000313" key="8">
    <source>
        <dbReference type="EMBL" id="CDR41759.1"/>
    </source>
</evidence>
<dbReference type="GO" id="GO:0003676">
    <property type="term" value="F:nucleic acid binding"/>
    <property type="evidence" value="ECO:0007669"/>
    <property type="project" value="InterPro"/>
</dbReference>
<dbReference type="PROSITE" id="PS51265">
    <property type="entry name" value="ZF_DBF4"/>
    <property type="match status" value="1"/>
</dbReference>
<dbReference type="Gene3D" id="3.40.50.10190">
    <property type="entry name" value="BRCT domain"/>
    <property type="match status" value="1"/>
</dbReference>
<organism evidence="8">
    <name type="scientific">Rhodotorula toruloides</name>
    <name type="common">Yeast</name>
    <name type="synonym">Rhodosporidium toruloides</name>
    <dbReference type="NCBI Taxonomy" id="5286"/>
    <lineage>
        <taxon>Eukaryota</taxon>
        <taxon>Fungi</taxon>
        <taxon>Dikarya</taxon>
        <taxon>Basidiomycota</taxon>
        <taxon>Pucciniomycotina</taxon>
        <taxon>Microbotryomycetes</taxon>
        <taxon>Sporidiobolales</taxon>
        <taxon>Sporidiobolaceae</taxon>
        <taxon>Rhodotorula</taxon>
    </lineage>
</organism>
<dbReference type="SUPFAM" id="SSF52113">
    <property type="entry name" value="BRCT domain"/>
    <property type="match status" value="1"/>
</dbReference>
<protein>
    <submittedName>
        <fullName evidence="8">RHTO0S06e05710g1_1</fullName>
    </submittedName>
</protein>
<dbReference type="Gene3D" id="6.10.250.3410">
    <property type="entry name" value="DBF zinc finger"/>
    <property type="match status" value="1"/>
</dbReference>
<dbReference type="FunFam" id="6.10.250.3410:FF:000001">
    <property type="entry name" value="Protein DBF4 homolog A"/>
    <property type="match status" value="1"/>
</dbReference>
<dbReference type="Pfam" id="PF22437">
    <property type="entry name" value="DBF4_BRCT"/>
    <property type="match status" value="1"/>
</dbReference>
<evidence type="ECO:0000256" key="2">
    <source>
        <dbReference type="ARBA" id="ARBA00022771"/>
    </source>
</evidence>
<evidence type="ECO:0000256" key="1">
    <source>
        <dbReference type="ARBA" id="ARBA00022723"/>
    </source>
</evidence>
<reference evidence="8" key="1">
    <citation type="journal article" date="2014" name="Genome Announc.">
        <title>Draft genome sequence of Rhodosporidium toruloides CECT1137, an oleaginous yeast of biotechnological interest.</title>
        <authorList>
            <person name="Morin N."/>
            <person name="Calcas X."/>
            <person name="Devillers H."/>
            <person name="Durrens P."/>
            <person name="Sherman D.J."/>
            <person name="Nicaud J.-M."/>
            <person name="Neuveglise C."/>
        </authorList>
    </citation>
    <scope>NUCLEOTIDE SEQUENCE</scope>
    <source>
        <strain evidence="8">CECT1137</strain>
    </source>
</reference>
<dbReference type="PANTHER" id="PTHR15375">
    <property type="entry name" value="ACTIVATOR OF S-PHASE KINASE-RELATED"/>
    <property type="match status" value="1"/>
</dbReference>
<dbReference type="GO" id="GO:0008270">
    <property type="term" value="F:zinc ion binding"/>
    <property type="evidence" value="ECO:0007669"/>
    <property type="project" value="UniProtKB-KW"/>
</dbReference>
<name>A0A061AW03_RHOTO</name>
<feature type="compositionally biased region" description="Acidic residues" evidence="5">
    <location>
        <begin position="677"/>
        <end position="704"/>
    </location>
</feature>
<evidence type="ECO:0000256" key="3">
    <source>
        <dbReference type="ARBA" id="ARBA00022833"/>
    </source>
</evidence>
<dbReference type="GO" id="GO:1901987">
    <property type="term" value="P:regulation of cell cycle phase transition"/>
    <property type="evidence" value="ECO:0007669"/>
    <property type="project" value="TreeGrafter"/>
</dbReference>
<proteinExistence type="predicted"/>
<feature type="region of interest" description="Disordered" evidence="5">
    <location>
        <begin position="214"/>
        <end position="257"/>
    </location>
</feature>
<feature type="domain" description="DBF4-type" evidence="7">
    <location>
        <begin position="589"/>
        <end position="638"/>
    </location>
</feature>
<dbReference type="InterPro" id="IPR001357">
    <property type="entry name" value="BRCT_dom"/>
</dbReference>
<keyword evidence="3" id="KW-0862">Zinc</keyword>
<feature type="domain" description="BRCT" evidence="6">
    <location>
        <begin position="166"/>
        <end position="214"/>
    </location>
</feature>
<evidence type="ECO:0000256" key="5">
    <source>
        <dbReference type="SAM" id="MobiDB-lite"/>
    </source>
</evidence>
<feature type="compositionally biased region" description="Acidic residues" evidence="5">
    <location>
        <begin position="657"/>
        <end position="667"/>
    </location>
</feature>
<dbReference type="OrthoDB" id="21380at2759"/>
<dbReference type="CDD" id="cd00027">
    <property type="entry name" value="BRCT"/>
    <property type="match status" value="1"/>
</dbReference>
<dbReference type="InterPro" id="IPR036420">
    <property type="entry name" value="BRCT_dom_sf"/>
</dbReference>
<accession>A0A061AW03</accession>
<dbReference type="Pfam" id="PF00533">
    <property type="entry name" value="BRCT"/>
    <property type="match status" value="1"/>
</dbReference>
<evidence type="ECO:0000259" key="6">
    <source>
        <dbReference type="PROSITE" id="PS50172"/>
    </source>
</evidence>
<dbReference type="InterPro" id="IPR013939">
    <property type="entry name" value="Regulatory_Dfp1/Him1"/>
</dbReference>
<dbReference type="SMART" id="SM00586">
    <property type="entry name" value="ZnF_DBF"/>
    <property type="match status" value="1"/>
</dbReference>
<dbReference type="PROSITE" id="PS50172">
    <property type="entry name" value="BRCT"/>
    <property type="match status" value="1"/>
</dbReference>
<dbReference type="PANTHER" id="PTHR15375:SF26">
    <property type="entry name" value="PROTEIN CHIFFON"/>
    <property type="match status" value="1"/>
</dbReference>
<dbReference type="EMBL" id="LK052941">
    <property type="protein sequence ID" value="CDR41759.1"/>
    <property type="molecule type" value="Genomic_DNA"/>
</dbReference>
<keyword evidence="1" id="KW-0479">Metal-binding</keyword>
<gene>
    <name evidence="8" type="ORF">RHTO0S_06e05710g</name>
</gene>
<feature type="region of interest" description="Disordered" evidence="5">
    <location>
        <begin position="88"/>
        <end position="160"/>
    </location>
</feature>
<evidence type="ECO:0000259" key="7">
    <source>
        <dbReference type="PROSITE" id="PS51265"/>
    </source>
</evidence>
<feature type="compositionally biased region" description="Basic and acidic residues" evidence="5">
    <location>
        <begin position="88"/>
        <end position="109"/>
    </location>
</feature>
<dbReference type="GO" id="GO:0010571">
    <property type="term" value="P:positive regulation of nuclear cell cycle DNA replication"/>
    <property type="evidence" value="ECO:0007669"/>
    <property type="project" value="TreeGrafter"/>
</dbReference>
<feature type="compositionally biased region" description="Polar residues" evidence="5">
    <location>
        <begin position="1"/>
        <end position="18"/>
    </location>
</feature>
<feature type="region of interest" description="Disordered" evidence="5">
    <location>
        <begin position="644"/>
        <end position="720"/>
    </location>
</feature>
<dbReference type="InterPro" id="IPR055116">
    <property type="entry name" value="DBF4_BRCT"/>
</dbReference>
<dbReference type="AlphaFoldDB" id="A0A061AW03"/>
<feature type="compositionally biased region" description="Low complexity" evidence="5">
    <location>
        <begin position="228"/>
        <end position="242"/>
    </location>
</feature>
<dbReference type="InterPro" id="IPR038545">
    <property type="entry name" value="Znf_DBF_sf"/>
</dbReference>
<dbReference type="InterPro" id="IPR006572">
    <property type="entry name" value="Znf_DBF"/>
</dbReference>
<dbReference type="InterPro" id="IPR051590">
    <property type="entry name" value="Replication_Regulatory_Kinase"/>
</dbReference>
<evidence type="ECO:0000256" key="4">
    <source>
        <dbReference type="PROSITE-ProRule" id="PRU00600"/>
    </source>
</evidence>
<dbReference type="Pfam" id="PF07535">
    <property type="entry name" value="zf-DBF"/>
    <property type="match status" value="1"/>
</dbReference>
<dbReference type="GO" id="GO:0031431">
    <property type="term" value="C:Dbf4-dependent protein kinase complex"/>
    <property type="evidence" value="ECO:0007669"/>
    <property type="project" value="TreeGrafter"/>
</dbReference>
<keyword evidence="2 4" id="KW-0863">Zinc-finger</keyword>
<sequence length="720" mass="77353">MATATTPNSHRQATQSHNSRTHSVRTVSCAQLAPDSRPPAPPFVEQQLRFVQALGGGANDVGPTSVPMQTSRIDGRTVVAAAAAAAAESRKRAAVEQDDTRSPDAGDKRQAKRSRGPNPLAALSVNAATGGVEKGATDGTKRKSRKTYAGAEKEKLQHESQQWRAKYRKAFPSFTFYFDAIDDSTKASLSAAVKKLGASVDNFFSKKVTHVVTSRPLPSTSGKENDGASASKASTSASASTSRSKKSSARSPKTYELPNGQKLWPLANATDHDKNPFIDSQDILSKALDFGLKVWASEKLQLIIDRINHASPNKDKASLSRDPSLPTLLRDEQLYGTRERDPLVARADMHYFPSTKSYLLVEDSTGEHRPIVVKEYERPRKNEVPSWPVLWGGIEGRTGFYHYDGPEITYERRVPPRPAPPPAATSGKAGGFGSTAARAVAPNLRRTVSLQNVARGQQAAYGYPGYEPAGRRDSYIAASGNSQIITSNIQSATSTAARSGAAQANRFGNPYVDKRLAVLSNRTVSVAGGSILGSGSTAGGSGGVASGSAAGSGGRLAALKRSERPGALKRSLSVDGHLARVPNPPVRDEPKKAGYCENCRIKYDCFREHVRSSKHRRFALNPKNWADLDRLLERIARKPLEAGEWDRGEDGASSELAADEGEYEDSGYFDASLLAGDAEDCEDDSAQDEGDEDEVMDEGEEEDESSKPLEAQVLAQAVRA</sequence>